<dbReference type="PANTHER" id="PTHR40943">
    <property type="entry name" value="CYTOPLASMIC PROTEIN-RELATED"/>
    <property type="match status" value="1"/>
</dbReference>
<dbReference type="InterPro" id="IPR011051">
    <property type="entry name" value="RmlC_Cupin_sf"/>
</dbReference>
<dbReference type="SUPFAM" id="SSF51182">
    <property type="entry name" value="RmlC-like cupins"/>
    <property type="match status" value="1"/>
</dbReference>
<evidence type="ECO:0000259" key="1">
    <source>
        <dbReference type="Pfam" id="PF05899"/>
    </source>
</evidence>
<sequence length="118" mass="13177">MSVNNIKLIGEDKAELEHYMPDKDKIVSGNPAQLIWHCFDNKDETFGAGIWQGEPGSHKVSYTEDEVCFLLEGKVIVYDSEGGSITLNKGDMFAIPAGFSGVWETVEQAKKLYVVYEK</sequence>
<feature type="domain" description="(S)-ureidoglycine aminohydrolase cupin" evidence="1">
    <location>
        <begin position="42"/>
        <end position="113"/>
    </location>
</feature>
<organism evidence="2 3">
    <name type="scientific">Marinomonas colpomeniae</name>
    <dbReference type="NCBI Taxonomy" id="2774408"/>
    <lineage>
        <taxon>Bacteria</taxon>
        <taxon>Pseudomonadati</taxon>
        <taxon>Pseudomonadota</taxon>
        <taxon>Gammaproteobacteria</taxon>
        <taxon>Oceanospirillales</taxon>
        <taxon>Oceanospirillaceae</taxon>
        <taxon>Marinomonas</taxon>
    </lineage>
</organism>
<dbReference type="Gene3D" id="2.60.120.10">
    <property type="entry name" value="Jelly Rolls"/>
    <property type="match status" value="1"/>
</dbReference>
<dbReference type="RefSeq" id="WP_191595117.1">
    <property type="nucleotide sequence ID" value="NZ_JACYFC010000003.1"/>
</dbReference>
<gene>
    <name evidence="2" type="ORF">IF202_11925</name>
</gene>
<dbReference type="Pfam" id="PF05899">
    <property type="entry name" value="Cupin_3"/>
    <property type="match status" value="1"/>
</dbReference>
<evidence type="ECO:0000313" key="3">
    <source>
        <dbReference type="Proteomes" id="UP000604161"/>
    </source>
</evidence>
<dbReference type="InterPro" id="IPR008579">
    <property type="entry name" value="UGlyAH_Cupin_dom"/>
</dbReference>
<protein>
    <submittedName>
        <fullName evidence="2">DUF861 domain-containing protein</fullName>
    </submittedName>
</protein>
<dbReference type="PANTHER" id="PTHR40943:SF2">
    <property type="entry name" value="(S)-UREIDOGLYCINE AMINOHYDROLASE CUPIN DOMAIN-CONTAINING PROTEIN"/>
    <property type="match status" value="1"/>
</dbReference>
<accession>A0ABR8P1L7</accession>
<dbReference type="CDD" id="cd02227">
    <property type="entry name" value="cupin_TM1112-like"/>
    <property type="match status" value="1"/>
</dbReference>
<keyword evidence="3" id="KW-1185">Reference proteome</keyword>
<reference evidence="2 3" key="1">
    <citation type="submission" date="2020-09" db="EMBL/GenBank/DDBJ databases">
        <title>Marinomonas sp. nov., isolated from the cysticercosis algae of Qingdao, China.</title>
        <authorList>
            <person name="Sun X."/>
        </authorList>
    </citation>
    <scope>NUCLEOTIDE SEQUENCE [LARGE SCALE GENOMIC DNA]</scope>
    <source>
        <strain evidence="2 3">SM2066</strain>
    </source>
</reference>
<dbReference type="Proteomes" id="UP000604161">
    <property type="component" value="Unassembled WGS sequence"/>
</dbReference>
<evidence type="ECO:0000313" key="2">
    <source>
        <dbReference type="EMBL" id="MBD5771760.1"/>
    </source>
</evidence>
<dbReference type="InterPro" id="IPR014710">
    <property type="entry name" value="RmlC-like_jellyroll"/>
</dbReference>
<name>A0ABR8P1L7_9GAMM</name>
<proteinExistence type="predicted"/>
<comment type="caution">
    <text evidence="2">The sequence shown here is derived from an EMBL/GenBank/DDBJ whole genome shotgun (WGS) entry which is preliminary data.</text>
</comment>
<dbReference type="EMBL" id="JACYFC010000003">
    <property type="protein sequence ID" value="MBD5771760.1"/>
    <property type="molecule type" value="Genomic_DNA"/>
</dbReference>